<evidence type="ECO:0000256" key="2">
    <source>
        <dbReference type="ARBA" id="ARBA00022448"/>
    </source>
</evidence>
<proteinExistence type="predicted"/>
<sequence length="811" mass="90276">MRFSFDLIEPDSRQSPTPSPSSSTPKADLQWFPLQNHPLFSSATATTTATPAAAERMPPNLMAWDGTSRLYFWDLNKKCLHRISIRLGEPDPASILAAFPSKVLQAERPTTFEVNKISINRNGSALFLSGLEGLRVIYLYGRSSTEENTILCRTVSIGPEIYFDRNNFIRILQISWHPHSDTHLGILSSDSVFRLFDLSADLGQPEQEYYLQPVEPGSSCNAAAICPVDFSFGGNHLWDRFSVFILFSDGSSYIICPVVPFGSTYNWESVLEMYNDAHTFGLKSANSKAVYNSNTAISWLEATFPELVLHSGDGSKLYAVKAQPFVLLDASVSLQGPLRKVSNGATQDSEFEKGVCEGRAVSFLYNLAGKDSILVTAWSGGQLQLDALADEIQPVWKMGSAPRLRVDSSDQILGVAMICESAPNDRSTLKLDHTVWLGHPPPLLRLAIVDLALPTKNSSLIAMINDPLVPERIFCVHMGGIDLIVLHFLPFTNQTSGKEEAMRTPSVLSVLSTCPDDSSSPSPLHGFLALSDSFGNSWITGLTSSKDCIVLQMETWNVLLTDVIDKVREEAVGPDDELKETDVPTIISKELLSGPKSVLLPPSAPNLRSVTADSIEGRSMLHQYFKLFHENYVEYAHKVYFELQHHAPQLKKVIDNQHSRLREMQQKLSEVERKKEKIEDRVDRAVERHSSLEERLQNLRKLPGSHKKPLSKAERDFKLELDKFSGLELDALHYSIEAVSARLNRHIHSPQAKETQKAGGRRGNSINNRRIEDDNISQLKSSLAKLSLLNSENSKKVKLVESALKSRDITD</sequence>
<keyword evidence="8" id="KW-0175">Coiled coil</keyword>
<feature type="coiled-coil region" evidence="8">
    <location>
        <begin position="654"/>
        <end position="702"/>
    </location>
</feature>
<accession>A0A022Q1C4</accession>
<keyword evidence="5" id="KW-0811">Translocation</keyword>
<evidence type="ECO:0000256" key="5">
    <source>
        <dbReference type="ARBA" id="ARBA00023010"/>
    </source>
</evidence>
<reference evidence="10 11" key="1">
    <citation type="journal article" date="2013" name="Proc. Natl. Acad. Sci. U.S.A.">
        <title>Fine-scale variation in meiotic recombination in Mimulus inferred from population shotgun sequencing.</title>
        <authorList>
            <person name="Hellsten U."/>
            <person name="Wright K.M."/>
            <person name="Jenkins J."/>
            <person name="Shu S."/>
            <person name="Yuan Y."/>
            <person name="Wessler S.R."/>
            <person name="Schmutz J."/>
            <person name="Willis J.H."/>
            <person name="Rokhsar D.S."/>
        </authorList>
    </citation>
    <scope>NUCLEOTIDE SEQUENCE [LARGE SCALE GENOMIC DNA]</scope>
    <source>
        <strain evidence="11">cv. DUN x IM62</strain>
    </source>
</reference>
<dbReference type="EMBL" id="KI632205">
    <property type="protein sequence ID" value="EYU22347.1"/>
    <property type="molecule type" value="Genomic_DNA"/>
</dbReference>
<evidence type="ECO:0000256" key="4">
    <source>
        <dbReference type="ARBA" id="ARBA00022927"/>
    </source>
</evidence>
<dbReference type="OrthoDB" id="341482at2759"/>
<dbReference type="SUPFAM" id="SSF50978">
    <property type="entry name" value="WD40 repeat-like"/>
    <property type="match status" value="1"/>
</dbReference>
<dbReference type="eggNOG" id="KOG4460">
    <property type="taxonomic scope" value="Eukaryota"/>
</dbReference>
<evidence type="ECO:0000313" key="11">
    <source>
        <dbReference type="Proteomes" id="UP000030748"/>
    </source>
</evidence>
<dbReference type="GO" id="GO:0000056">
    <property type="term" value="P:ribosomal small subunit export from nucleus"/>
    <property type="evidence" value="ECO:0000318"/>
    <property type="project" value="GO_Central"/>
</dbReference>
<name>A0A022Q1C4_ERYGU</name>
<keyword evidence="6" id="KW-0906">Nuclear pore complex</keyword>
<evidence type="ECO:0008006" key="12">
    <source>
        <dbReference type="Google" id="ProtNLM"/>
    </source>
</evidence>
<keyword evidence="4" id="KW-0653">Protein transport</keyword>
<dbReference type="GO" id="GO:0006406">
    <property type="term" value="P:mRNA export from nucleus"/>
    <property type="evidence" value="ECO:0000318"/>
    <property type="project" value="GO_Central"/>
</dbReference>
<dbReference type="GO" id="GO:0017056">
    <property type="term" value="F:structural constituent of nuclear pore"/>
    <property type="evidence" value="ECO:0007669"/>
    <property type="project" value="InterPro"/>
</dbReference>
<feature type="region of interest" description="Disordered" evidence="9">
    <location>
        <begin position="747"/>
        <end position="774"/>
    </location>
</feature>
<feature type="region of interest" description="Disordered" evidence="9">
    <location>
        <begin position="1"/>
        <end position="28"/>
    </location>
</feature>
<dbReference type="PANTHER" id="PTHR13257">
    <property type="entry name" value="NUCLEOPORIN NUP84-RELATED"/>
    <property type="match status" value="1"/>
</dbReference>
<evidence type="ECO:0000256" key="9">
    <source>
        <dbReference type="SAM" id="MobiDB-lite"/>
    </source>
</evidence>
<dbReference type="GO" id="GO:0000055">
    <property type="term" value="P:ribosomal large subunit export from nucleus"/>
    <property type="evidence" value="ECO:0000318"/>
    <property type="project" value="GO_Central"/>
</dbReference>
<keyword evidence="11" id="KW-1185">Reference proteome</keyword>
<dbReference type="GO" id="GO:0006606">
    <property type="term" value="P:protein import into nucleus"/>
    <property type="evidence" value="ECO:0000318"/>
    <property type="project" value="GO_Central"/>
</dbReference>
<dbReference type="InterPro" id="IPR036322">
    <property type="entry name" value="WD40_repeat_dom_sf"/>
</dbReference>
<keyword evidence="7" id="KW-0539">Nucleus</keyword>
<evidence type="ECO:0000256" key="7">
    <source>
        <dbReference type="ARBA" id="ARBA00023242"/>
    </source>
</evidence>
<dbReference type="STRING" id="4155.A0A022Q1C4"/>
<keyword evidence="2" id="KW-0813">Transport</keyword>
<dbReference type="InterPro" id="IPR037700">
    <property type="entry name" value="NUP88/NUP82"/>
</dbReference>
<evidence type="ECO:0000256" key="8">
    <source>
        <dbReference type="SAM" id="Coils"/>
    </source>
</evidence>
<organism evidence="10 11">
    <name type="scientific">Erythranthe guttata</name>
    <name type="common">Yellow monkey flower</name>
    <name type="synonym">Mimulus guttatus</name>
    <dbReference type="NCBI Taxonomy" id="4155"/>
    <lineage>
        <taxon>Eukaryota</taxon>
        <taxon>Viridiplantae</taxon>
        <taxon>Streptophyta</taxon>
        <taxon>Embryophyta</taxon>
        <taxon>Tracheophyta</taxon>
        <taxon>Spermatophyta</taxon>
        <taxon>Magnoliopsida</taxon>
        <taxon>eudicotyledons</taxon>
        <taxon>Gunneridae</taxon>
        <taxon>Pentapetalae</taxon>
        <taxon>asterids</taxon>
        <taxon>lamiids</taxon>
        <taxon>Lamiales</taxon>
        <taxon>Phrymaceae</taxon>
        <taxon>Erythranthe</taxon>
    </lineage>
</organism>
<dbReference type="KEGG" id="egt:105974879"/>
<evidence type="ECO:0000313" key="10">
    <source>
        <dbReference type="EMBL" id="EYU22347.1"/>
    </source>
</evidence>
<dbReference type="GO" id="GO:0005643">
    <property type="term" value="C:nuclear pore"/>
    <property type="evidence" value="ECO:0000318"/>
    <property type="project" value="GO_Central"/>
</dbReference>
<dbReference type="OMA" id="VFILFTD"/>
<protein>
    <recommendedName>
        <fullName evidence="12">Nuclear pore complex protein NUP88</fullName>
    </recommendedName>
</protein>
<dbReference type="Pfam" id="PF10168">
    <property type="entry name" value="Nup88"/>
    <property type="match status" value="2"/>
</dbReference>
<evidence type="ECO:0000256" key="1">
    <source>
        <dbReference type="ARBA" id="ARBA00004567"/>
    </source>
</evidence>
<keyword evidence="3" id="KW-0509">mRNA transport</keyword>
<comment type="subcellular location">
    <subcellularLocation>
        <location evidence="1">Nucleus</location>
        <location evidence="1">Nuclear pore complex</location>
    </subcellularLocation>
</comment>
<dbReference type="PANTHER" id="PTHR13257:SF0">
    <property type="entry name" value="NUCLEAR PORE COMPLEX PROTEIN NUP88"/>
    <property type="match status" value="1"/>
</dbReference>
<dbReference type="Proteomes" id="UP000030748">
    <property type="component" value="Unassembled WGS sequence"/>
</dbReference>
<dbReference type="AlphaFoldDB" id="A0A022Q1C4"/>
<gene>
    <name evidence="10" type="ORF">MIMGU_mgv1a001479mg</name>
</gene>
<evidence type="ECO:0000256" key="3">
    <source>
        <dbReference type="ARBA" id="ARBA00022816"/>
    </source>
</evidence>
<dbReference type="PhylomeDB" id="A0A022Q1C4"/>
<evidence type="ECO:0000256" key="6">
    <source>
        <dbReference type="ARBA" id="ARBA00023132"/>
    </source>
</evidence>
<dbReference type="InterPro" id="IPR019321">
    <property type="entry name" value="Nucleoporin_Nup88"/>
</dbReference>